<name>A0A1I7M7R1_9BURK</name>
<dbReference type="Gene3D" id="1.25.40.10">
    <property type="entry name" value="Tetratricopeptide repeat domain"/>
    <property type="match status" value="1"/>
</dbReference>
<proteinExistence type="predicted"/>
<evidence type="ECO:0000256" key="1">
    <source>
        <dbReference type="SAM" id="MobiDB-lite"/>
    </source>
</evidence>
<reference evidence="4" key="1">
    <citation type="submission" date="2016-10" db="EMBL/GenBank/DDBJ databases">
        <authorList>
            <person name="Varghese N."/>
            <person name="Submissions S."/>
        </authorList>
    </citation>
    <scope>NUCLEOTIDE SEQUENCE [LARGE SCALE GENOMIC DNA]</scope>
    <source>
        <strain evidence="4">CGMCC 1.11014</strain>
    </source>
</reference>
<gene>
    <name evidence="3" type="ORF">SAMN05216552_10815</name>
</gene>
<evidence type="ECO:0000313" key="4">
    <source>
        <dbReference type="Proteomes" id="UP000199391"/>
    </source>
</evidence>
<dbReference type="STRING" id="1035707.SAMN05216552_10815"/>
<feature type="chain" id="PRO_5011728690" description="Tetratricopeptide repeat protein" evidence="2">
    <location>
        <begin position="24"/>
        <end position="613"/>
    </location>
</feature>
<feature type="signal peptide" evidence="2">
    <location>
        <begin position="1"/>
        <end position="23"/>
    </location>
</feature>
<feature type="compositionally biased region" description="Basic and acidic residues" evidence="1">
    <location>
        <begin position="600"/>
        <end position="613"/>
    </location>
</feature>
<organism evidence="3 4">
    <name type="scientific">Pseudoduganella namucuonensis</name>
    <dbReference type="NCBI Taxonomy" id="1035707"/>
    <lineage>
        <taxon>Bacteria</taxon>
        <taxon>Pseudomonadati</taxon>
        <taxon>Pseudomonadota</taxon>
        <taxon>Betaproteobacteria</taxon>
        <taxon>Burkholderiales</taxon>
        <taxon>Oxalobacteraceae</taxon>
        <taxon>Telluria group</taxon>
        <taxon>Pseudoduganella</taxon>
    </lineage>
</organism>
<dbReference type="OrthoDB" id="5523615at2"/>
<accession>A0A1I7M7R1</accession>
<feature type="region of interest" description="Disordered" evidence="1">
    <location>
        <begin position="582"/>
        <end position="613"/>
    </location>
</feature>
<evidence type="ECO:0000256" key="2">
    <source>
        <dbReference type="SAM" id="SignalP"/>
    </source>
</evidence>
<sequence length="613" mass="66687">MKRQLNACVLAALTLLSTQPAGAQQADPVPSEQRVTVRGLKNASAWFKAESQHFVIYSDTSRDSVFQLLNNLERLDFLLRLYTAPYGKFQPRESKLTLYFHRRPGALAQFADTPPRDAVGLYSSCGAGVQGAGVLLAPIVALANAELAKAPANDTLSFLFEGYARHFLYRHTTVRAPFSFIEGFALYFATTRFSDNQLVVGATPVNIGRYLDVIADTRSSTSLSNTDVLDDNDGDARNAAGVAAIKLEFAARSWLLAHFMLSTDDKRTRLSRYLDLTAGGTPASAAFETAFGIKPADLDNVLSRYRRTSLNAVQLDVPSLPAARITYTDLPDSVSDYVMMNATLKACPSRATGEALLSNMTSRPGGTPQHPLARLALSRARIDWGNPQDAMADLGMLAGGDKGSGEASYLLGLAHLRLANQQQGPARAGSLEAARRHLADAMRADPASAEAAYAQLRAELDTGEAPGEAALTKADFAWKNGREVGEYARAAALMYAYTGDSAKARQAINVLANNRRDPDMVKWAKQWQALLLAGVDRSEVLAELRRTPASGTVFKEWSISHDSALREVNLAAGAETLQRMRANQEATDRDRFIGRSIRNPAERPKKDEVQFSR</sequence>
<evidence type="ECO:0000313" key="3">
    <source>
        <dbReference type="EMBL" id="SFV17927.1"/>
    </source>
</evidence>
<keyword evidence="2" id="KW-0732">Signal</keyword>
<evidence type="ECO:0008006" key="5">
    <source>
        <dbReference type="Google" id="ProtNLM"/>
    </source>
</evidence>
<dbReference type="InterPro" id="IPR011990">
    <property type="entry name" value="TPR-like_helical_dom_sf"/>
</dbReference>
<dbReference type="RefSeq" id="WP_093561630.1">
    <property type="nucleotide sequence ID" value="NZ_FPBO01000081.1"/>
</dbReference>
<dbReference type="EMBL" id="FPBO01000081">
    <property type="protein sequence ID" value="SFV17927.1"/>
    <property type="molecule type" value="Genomic_DNA"/>
</dbReference>
<dbReference type="SUPFAM" id="SSF48452">
    <property type="entry name" value="TPR-like"/>
    <property type="match status" value="1"/>
</dbReference>
<dbReference type="Proteomes" id="UP000199391">
    <property type="component" value="Unassembled WGS sequence"/>
</dbReference>
<keyword evidence="4" id="KW-1185">Reference proteome</keyword>
<protein>
    <recommendedName>
        <fullName evidence="5">Tetratricopeptide repeat protein</fullName>
    </recommendedName>
</protein>
<dbReference type="AlphaFoldDB" id="A0A1I7M7R1"/>